<feature type="compositionally biased region" description="Low complexity" evidence="1">
    <location>
        <begin position="25"/>
        <end position="51"/>
    </location>
</feature>
<dbReference type="Proteomes" id="UP001165378">
    <property type="component" value="Unassembled WGS sequence"/>
</dbReference>
<gene>
    <name evidence="2" type="ORF">LZ495_07420</name>
</gene>
<accession>A0AA41PX98</accession>
<feature type="region of interest" description="Disordered" evidence="1">
    <location>
        <begin position="25"/>
        <end position="116"/>
    </location>
</feature>
<dbReference type="RefSeq" id="WP_235051196.1">
    <property type="nucleotide sequence ID" value="NZ_JAKFHA010000003.1"/>
</dbReference>
<feature type="compositionally biased region" description="Low complexity" evidence="1">
    <location>
        <begin position="61"/>
        <end position="80"/>
    </location>
</feature>
<keyword evidence="3" id="KW-1185">Reference proteome</keyword>
<organism evidence="2 3">
    <name type="scientific">Yinghuangia soli</name>
    <dbReference type="NCBI Taxonomy" id="2908204"/>
    <lineage>
        <taxon>Bacteria</taxon>
        <taxon>Bacillati</taxon>
        <taxon>Actinomycetota</taxon>
        <taxon>Actinomycetes</taxon>
        <taxon>Kitasatosporales</taxon>
        <taxon>Streptomycetaceae</taxon>
        <taxon>Yinghuangia</taxon>
    </lineage>
</organism>
<reference evidence="2" key="1">
    <citation type="submission" date="2022-01" db="EMBL/GenBank/DDBJ databases">
        <title>Genome-Based Taxonomic Classification of the Phylum Actinobacteria.</title>
        <authorList>
            <person name="Gao Y."/>
        </authorList>
    </citation>
    <scope>NUCLEOTIDE SEQUENCE</scope>
    <source>
        <strain evidence="2">KLBMP 8922</strain>
    </source>
</reference>
<comment type="caution">
    <text evidence="2">The sequence shown here is derived from an EMBL/GenBank/DDBJ whole genome shotgun (WGS) entry which is preliminary data.</text>
</comment>
<sequence length="360" mass="35992">MLGPAAATAGVLVLTVLLGACGTEDPRKSGAQAAPSGSASAQPNSAPGSPGQVAPAGPTGAYPSMPAFPASPPAGGFDAPWPGSRSGDPVADARKAAAAAADTWTAAHPDGVQPQRFTVTDGSLPAVIGTSGPQEGTYKTSLSFGCVKLPPTVAIPPHPTHGEVRLADGTVLLRPFVEPDAVIAKTLPPPPGNCGAANMPWLTVSSIKLTTATAATLDGQATVPVWEASFAETTVTARALAVTSDPRATPLPYQPYVGPEADSPGVTAQISADGRTVTLSFMGSPDGPGPCGMEYLVEAAQRDKVVAVVIAERPRPTTATVPANAVCTLIGANRTASVTLDAPLGDRALIGPSSMPVAHK</sequence>
<dbReference type="EMBL" id="JAKFHA010000003">
    <property type="protein sequence ID" value="MCF2527045.1"/>
    <property type="molecule type" value="Genomic_DNA"/>
</dbReference>
<evidence type="ECO:0000256" key="1">
    <source>
        <dbReference type="SAM" id="MobiDB-lite"/>
    </source>
</evidence>
<feature type="compositionally biased region" description="Low complexity" evidence="1">
    <location>
        <begin position="96"/>
        <end position="107"/>
    </location>
</feature>
<evidence type="ECO:0000313" key="3">
    <source>
        <dbReference type="Proteomes" id="UP001165378"/>
    </source>
</evidence>
<name>A0AA41PX98_9ACTN</name>
<protein>
    <submittedName>
        <fullName evidence="2">Uncharacterized protein</fullName>
    </submittedName>
</protein>
<dbReference type="AlphaFoldDB" id="A0AA41PX98"/>
<proteinExistence type="predicted"/>
<evidence type="ECO:0000313" key="2">
    <source>
        <dbReference type="EMBL" id="MCF2527045.1"/>
    </source>
</evidence>